<dbReference type="AlphaFoldDB" id="A0A8X8YBN8"/>
<evidence type="ECO:0000256" key="5">
    <source>
        <dbReference type="ARBA" id="ARBA00022833"/>
    </source>
</evidence>
<accession>A0A8X8YBN8</accession>
<feature type="domain" description="AN1-type" evidence="8">
    <location>
        <begin position="7"/>
        <end position="55"/>
    </location>
</feature>
<evidence type="ECO:0000313" key="9">
    <source>
        <dbReference type="EMBL" id="KAG6427070.1"/>
    </source>
</evidence>
<keyword evidence="10" id="KW-1185">Reference proteome</keyword>
<dbReference type="PANTHER" id="PTHR46087">
    <property type="entry name" value="PUTATIVE, EXPRESSED-RELATED"/>
    <property type="match status" value="1"/>
</dbReference>
<evidence type="ECO:0000256" key="2">
    <source>
        <dbReference type="ARBA" id="ARBA00022723"/>
    </source>
</evidence>
<protein>
    <recommendedName>
        <fullName evidence="8">AN1-type domain-containing protein</fullName>
    </recommendedName>
</protein>
<dbReference type="InterPro" id="IPR057357">
    <property type="entry name" value="Znf-C2H2_ZFAND2A/B"/>
</dbReference>
<evidence type="ECO:0000256" key="1">
    <source>
        <dbReference type="ARBA" id="ARBA00003732"/>
    </source>
</evidence>
<evidence type="ECO:0000256" key="4">
    <source>
        <dbReference type="ARBA" id="ARBA00022771"/>
    </source>
</evidence>
<dbReference type="InterPro" id="IPR013087">
    <property type="entry name" value="Znf_C2H2_type"/>
</dbReference>
<dbReference type="Proteomes" id="UP000298416">
    <property type="component" value="Unassembled WGS sequence"/>
</dbReference>
<organism evidence="9">
    <name type="scientific">Salvia splendens</name>
    <name type="common">Scarlet sage</name>
    <dbReference type="NCBI Taxonomy" id="180675"/>
    <lineage>
        <taxon>Eukaryota</taxon>
        <taxon>Viridiplantae</taxon>
        <taxon>Streptophyta</taxon>
        <taxon>Embryophyta</taxon>
        <taxon>Tracheophyta</taxon>
        <taxon>Spermatophyta</taxon>
        <taxon>Magnoliopsida</taxon>
        <taxon>eudicotyledons</taxon>
        <taxon>Gunneridae</taxon>
        <taxon>Pentapetalae</taxon>
        <taxon>asterids</taxon>
        <taxon>lamiids</taxon>
        <taxon>Lamiales</taxon>
        <taxon>Lamiaceae</taxon>
        <taxon>Nepetoideae</taxon>
        <taxon>Mentheae</taxon>
        <taxon>Salviinae</taxon>
        <taxon>Salvia</taxon>
        <taxon>Salvia subgen. Calosphace</taxon>
        <taxon>core Calosphace</taxon>
    </lineage>
</organism>
<reference evidence="9" key="1">
    <citation type="submission" date="2018-01" db="EMBL/GenBank/DDBJ databases">
        <authorList>
            <person name="Mao J.F."/>
        </authorList>
    </citation>
    <scope>NUCLEOTIDE SEQUENCE</scope>
    <source>
        <strain evidence="9">Huo1</strain>
        <tissue evidence="9">Leaf</tissue>
    </source>
</reference>
<dbReference type="InterPro" id="IPR000058">
    <property type="entry name" value="Znf_AN1"/>
</dbReference>
<sequence length="1204" mass="133358">MGTPAIPNLGKHCSVDDCRQIDFLPFTCDCCQKVFCLDHRSYSRHQCPKAGKNDVTVVVCPLCAKGVRLIPEEDPNITWESHINIDCDPSNYEQATKKRKCPVPRCKELLTFSNTIKCRDCNNDHCLKHRFGPDHSCPGPRKSEPSFQFMGFLNKSRKDEPKQAAASSSSKWTSGFLNLASSVRASAEAGMTKLSNEFNQALSTNGGAQNSSSMSTSTSHHVEVCPQCKLRFSSVGALVDHVEKVHEKHGVMKATLDVCPKCSKGFRDPVKLVEHVERDHGDFWSALYRHWSEVSRQVLPACGNLCFLCPAMRARSRQPVKRYKKLISDIFPKSQDEEPNDRKIGKLCEYAVRNPFRIPKEIDIILPGANNDGTYMFTLDGFIPRLCELAQEVGEDEKVRHLRAAGLQTLSAMVWFMGENSHISAEFDNIVTVVLENYGDESRDSNSNQTNWGEEVGKTEGSVFASPNVVRKVSSWKMVVNDKGNLNVEEEDSKNPWFWSRVCLHNMASLGKEATTLRRVMESIFRYFDSGNMWPVKDGIALPVLKDVQFFMDDTGLFASLVSFYKFLSSSLIQTDDVLTIDYAGQNTHFLLSILVKHLDHKNVLKQPEMQLDIVHVTTVLARMSKIQSSVAIVSAVSDIMKHLRKSIHNKLDDANLSKDLVKWNMKFHEAVDECLIELSSKVGDAGLILDAFPDALFHQLLPAMLHPDHDTRIGAHQIFSVVLVPSSIAPQSDHDVSDSKKNVLYPRTLSRTVSVFSSSAALFDKMKHQRAQHASEPNKSKPSGDVGQGNNTGGVLNRIKSGYNRVQSFRAPDVVPLRLSSHQISLLLSSIWAQSVAPENLPEDYVALAHTYSLMLLFSRAKTSYRDALVRSFQMAFSLRDVSLAAEGVLPPSRRRSLFVLANSMIFFASKAYDIIPVAARVKSMLTSKVIDPFLSLVDDSKLQTSESGKIAYGSQEDDSSALKFISGTKIYDEQTTASLTSLIVKSLDNLPESEVSSMREQLLKEFVPEDLGSLRGSWLGDCSEGRHMHKKSCLCGNKSLDKAASIFADDDAFPESVGAGKQNTQLAVQNPNLISVDQLLLSVSETASNVGRMSMCTADDASYKETANHCETLLMGKQKKMSNLISAHHKPGPLMAIAAQEESKTTGSHVGNQHKAGNLFLDDNDLGLPVLSRAEPCATEAQNEFRLPSASPFDNFLKAAGC</sequence>
<dbReference type="SUPFAM" id="SSF118310">
    <property type="entry name" value="AN1-like Zinc finger"/>
    <property type="match status" value="2"/>
</dbReference>
<dbReference type="PROSITE" id="PS51039">
    <property type="entry name" value="ZF_AN1"/>
    <property type="match status" value="2"/>
</dbReference>
<dbReference type="SMART" id="SM00355">
    <property type="entry name" value="ZnF_C2H2"/>
    <property type="match status" value="2"/>
</dbReference>
<evidence type="ECO:0000256" key="7">
    <source>
        <dbReference type="SAM" id="MobiDB-lite"/>
    </source>
</evidence>
<keyword evidence="5" id="KW-0862">Zinc</keyword>
<evidence type="ECO:0000313" key="10">
    <source>
        <dbReference type="Proteomes" id="UP000298416"/>
    </source>
</evidence>
<proteinExistence type="predicted"/>
<comment type="function">
    <text evidence="1">May be involved in environmental stress response.</text>
</comment>
<dbReference type="Pfam" id="PF25403">
    <property type="entry name" value="zf-C2H2_ZFAND2"/>
    <property type="match status" value="1"/>
</dbReference>
<evidence type="ECO:0000256" key="6">
    <source>
        <dbReference type="PROSITE-ProRule" id="PRU00449"/>
    </source>
</evidence>
<gene>
    <name evidence="9" type="ORF">SASPL_111310</name>
</gene>
<comment type="caution">
    <text evidence="9">The sequence shown here is derived from an EMBL/GenBank/DDBJ whole genome shotgun (WGS) entry which is preliminary data.</text>
</comment>
<evidence type="ECO:0000256" key="3">
    <source>
        <dbReference type="ARBA" id="ARBA00022737"/>
    </source>
</evidence>
<feature type="domain" description="AN1-type" evidence="8">
    <location>
        <begin position="95"/>
        <end position="145"/>
    </location>
</feature>
<dbReference type="PANTHER" id="PTHR46087:SF9">
    <property type="entry name" value="ARM REPEAT SUPERFAMILY PROTEIN"/>
    <property type="match status" value="1"/>
</dbReference>
<dbReference type="Gene3D" id="3.30.160.60">
    <property type="entry name" value="Classic Zinc Finger"/>
    <property type="match status" value="1"/>
</dbReference>
<dbReference type="Gene3D" id="4.10.1110.10">
    <property type="entry name" value="AN1-like Zinc finger"/>
    <property type="match status" value="2"/>
</dbReference>
<keyword evidence="3" id="KW-0677">Repeat</keyword>
<dbReference type="Pfam" id="PF01428">
    <property type="entry name" value="zf-AN1"/>
    <property type="match status" value="2"/>
</dbReference>
<dbReference type="PROSITE" id="PS00028">
    <property type="entry name" value="ZINC_FINGER_C2H2_1"/>
    <property type="match status" value="2"/>
</dbReference>
<keyword evidence="4 6" id="KW-0863">Zinc-finger</keyword>
<dbReference type="SMART" id="SM00154">
    <property type="entry name" value="ZnF_AN1"/>
    <property type="match status" value="2"/>
</dbReference>
<name>A0A8X8YBN8_SALSN</name>
<reference evidence="9" key="2">
    <citation type="submission" date="2020-08" db="EMBL/GenBank/DDBJ databases">
        <title>Plant Genome Project.</title>
        <authorList>
            <person name="Zhang R.-G."/>
        </authorList>
    </citation>
    <scope>NUCLEOTIDE SEQUENCE</scope>
    <source>
        <strain evidence="9">Huo1</strain>
        <tissue evidence="9">Leaf</tissue>
    </source>
</reference>
<evidence type="ECO:0000259" key="8">
    <source>
        <dbReference type="PROSITE" id="PS51039"/>
    </source>
</evidence>
<dbReference type="GO" id="GO:0008270">
    <property type="term" value="F:zinc ion binding"/>
    <property type="evidence" value="ECO:0007669"/>
    <property type="project" value="UniProtKB-KW"/>
</dbReference>
<keyword evidence="2" id="KW-0479">Metal-binding</keyword>
<dbReference type="InterPro" id="IPR035896">
    <property type="entry name" value="AN1-like_Znf"/>
</dbReference>
<dbReference type="EMBL" id="PNBA02000004">
    <property type="protein sequence ID" value="KAG6427070.1"/>
    <property type="molecule type" value="Genomic_DNA"/>
</dbReference>
<feature type="region of interest" description="Disordered" evidence="7">
    <location>
        <begin position="768"/>
        <end position="795"/>
    </location>
</feature>
<dbReference type="InterPro" id="IPR055296">
    <property type="entry name" value="SRL2-like"/>
</dbReference>